<evidence type="ECO:0000313" key="1">
    <source>
        <dbReference type="EMBL" id="MCV6825127.1"/>
    </source>
</evidence>
<comment type="caution">
    <text evidence="1">The sequence shown here is derived from an EMBL/GenBank/DDBJ whole genome shotgun (WGS) entry which is preliminary data.</text>
</comment>
<dbReference type="EMBL" id="JAOYFC010000002">
    <property type="protein sequence ID" value="MCV6825127.1"/>
    <property type="molecule type" value="Genomic_DNA"/>
</dbReference>
<sequence>MLSLSVDVVAAENYSPISHAIKRSYENSRFDTVNVRLENCVIEVELVDSDACDGSTQIKSIKKKFNFRKNEATASLNRAKDYGGEKRFKINFLPTDDWTHQVAVLKKESRAASFRSALRNWLGPRCRNFNFSEIHRQPSHASLGSYRISKYCPIGNSINFNSDWLSVQTQDPNKLLQSFEALADQCK</sequence>
<gene>
    <name evidence="1" type="ORF">OH136_11230</name>
</gene>
<dbReference type="AlphaFoldDB" id="A0AAE3IZC9"/>
<proteinExistence type="predicted"/>
<evidence type="ECO:0000313" key="2">
    <source>
        <dbReference type="Proteomes" id="UP001208041"/>
    </source>
</evidence>
<name>A0AAE3IZC9_9RHOB</name>
<reference evidence="1" key="1">
    <citation type="submission" date="2022-10" db="EMBL/GenBank/DDBJ databases">
        <authorList>
            <person name="Yue Y."/>
        </authorList>
    </citation>
    <scope>NUCLEOTIDE SEQUENCE</scope>
    <source>
        <strain evidence="1">Z654</strain>
    </source>
</reference>
<protein>
    <submittedName>
        <fullName evidence="1">Uncharacterized protein</fullName>
    </submittedName>
</protein>
<dbReference type="RefSeq" id="WP_263953955.1">
    <property type="nucleotide sequence ID" value="NZ_JAOYFC010000002.1"/>
</dbReference>
<dbReference type="Proteomes" id="UP001208041">
    <property type="component" value="Unassembled WGS sequence"/>
</dbReference>
<keyword evidence="2" id="KW-1185">Reference proteome</keyword>
<accession>A0AAE3IZC9</accession>
<organism evidence="1 2">
    <name type="scientific">Halocynthiibacter halioticoli</name>
    <dbReference type="NCBI Taxonomy" id="2986804"/>
    <lineage>
        <taxon>Bacteria</taxon>
        <taxon>Pseudomonadati</taxon>
        <taxon>Pseudomonadota</taxon>
        <taxon>Alphaproteobacteria</taxon>
        <taxon>Rhodobacterales</taxon>
        <taxon>Paracoccaceae</taxon>
        <taxon>Halocynthiibacter</taxon>
    </lineage>
</organism>